<dbReference type="InterPro" id="IPR050951">
    <property type="entry name" value="Retrovirus_Pol_polyprotein"/>
</dbReference>
<dbReference type="PANTHER" id="PTHR37984:SF13">
    <property type="entry name" value="RIBONUCLEASE H"/>
    <property type="match status" value="1"/>
</dbReference>
<keyword evidence="3" id="KW-1185">Reference proteome</keyword>
<reference evidence="2 3" key="1">
    <citation type="submission" date="2015-09" db="EMBL/GenBank/DDBJ databases">
        <title>Draft genome of the parasitic nematode Teladorsagia circumcincta isolate WARC Sus (inbred).</title>
        <authorList>
            <person name="Mitreva M."/>
        </authorList>
    </citation>
    <scope>NUCLEOTIDE SEQUENCE [LARGE SCALE GENOMIC DNA]</scope>
    <source>
        <strain evidence="2 3">S</strain>
    </source>
</reference>
<dbReference type="EMBL" id="KZ347738">
    <property type="protein sequence ID" value="PIO67211.1"/>
    <property type="molecule type" value="Genomic_DNA"/>
</dbReference>
<dbReference type="OrthoDB" id="10057092at2759"/>
<evidence type="ECO:0000313" key="2">
    <source>
        <dbReference type="EMBL" id="PIO67211.1"/>
    </source>
</evidence>
<evidence type="ECO:0000259" key="1">
    <source>
        <dbReference type="PROSITE" id="PS50994"/>
    </source>
</evidence>
<dbReference type="AlphaFoldDB" id="A0A2G9UAF3"/>
<protein>
    <recommendedName>
        <fullName evidence="1">Integrase catalytic domain-containing protein</fullName>
    </recommendedName>
</protein>
<dbReference type="PROSITE" id="PS50994">
    <property type="entry name" value="INTEGRASE"/>
    <property type="match status" value="1"/>
</dbReference>
<sequence length="318" mass="34329">MGATTAEETIMKLREVFSRNGLPEQLVSDNGPPFTSAEFREYCEGRGIQQIFTPPYHPNSNGEAERFVQTFKNASYKGLRSNKTLENAVVDLLFEYRVTPHAATGKAPAEMLMGRSLRTTLDIIKTGKRKGTSKCREEMKRNYDRGKKERTFEVGQEVLIRNYTGAGDRWIPGMVMKVLGSSTYEVHYGMGKNGSKIAQSKYRKKLTGQTGSSKKKSCGAFLRGGDQVAEATREADPADPAVADIAAPAVTDPAEAEPAARGEAQAGGAVIVAERALGVGAAAAQLADLATKAPRAPNPWALSNDVFNKGVLTMCYGV</sequence>
<dbReference type="Gene3D" id="3.30.420.10">
    <property type="entry name" value="Ribonuclease H-like superfamily/Ribonuclease H"/>
    <property type="match status" value="1"/>
</dbReference>
<dbReference type="Proteomes" id="UP000230423">
    <property type="component" value="Unassembled WGS sequence"/>
</dbReference>
<dbReference type="GO" id="GO:0015074">
    <property type="term" value="P:DNA integration"/>
    <property type="evidence" value="ECO:0007669"/>
    <property type="project" value="InterPro"/>
</dbReference>
<proteinExistence type="predicted"/>
<dbReference type="GO" id="GO:0003676">
    <property type="term" value="F:nucleic acid binding"/>
    <property type="evidence" value="ECO:0007669"/>
    <property type="project" value="InterPro"/>
</dbReference>
<dbReference type="InterPro" id="IPR036397">
    <property type="entry name" value="RNaseH_sf"/>
</dbReference>
<evidence type="ECO:0000313" key="3">
    <source>
        <dbReference type="Proteomes" id="UP000230423"/>
    </source>
</evidence>
<dbReference type="PANTHER" id="PTHR37984">
    <property type="entry name" value="PROTEIN CBG26694"/>
    <property type="match status" value="1"/>
</dbReference>
<feature type="domain" description="Integrase catalytic" evidence="1">
    <location>
        <begin position="1"/>
        <end position="116"/>
    </location>
</feature>
<dbReference type="InterPro" id="IPR001584">
    <property type="entry name" value="Integrase_cat-core"/>
</dbReference>
<gene>
    <name evidence="2" type="ORF">TELCIR_11047</name>
</gene>
<dbReference type="SUPFAM" id="SSF53098">
    <property type="entry name" value="Ribonuclease H-like"/>
    <property type="match status" value="1"/>
</dbReference>
<dbReference type="InterPro" id="IPR012337">
    <property type="entry name" value="RNaseH-like_sf"/>
</dbReference>
<name>A0A2G9UAF3_TELCI</name>
<accession>A0A2G9UAF3</accession>
<organism evidence="2 3">
    <name type="scientific">Teladorsagia circumcincta</name>
    <name type="common">Brown stomach worm</name>
    <name type="synonym">Ostertagia circumcincta</name>
    <dbReference type="NCBI Taxonomy" id="45464"/>
    <lineage>
        <taxon>Eukaryota</taxon>
        <taxon>Metazoa</taxon>
        <taxon>Ecdysozoa</taxon>
        <taxon>Nematoda</taxon>
        <taxon>Chromadorea</taxon>
        <taxon>Rhabditida</taxon>
        <taxon>Rhabditina</taxon>
        <taxon>Rhabditomorpha</taxon>
        <taxon>Strongyloidea</taxon>
        <taxon>Trichostrongylidae</taxon>
        <taxon>Teladorsagia</taxon>
    </lineage>
</organism>